<dbReference type="Proteomes" id="UP000683386">
    <property type="component" value="Segment"/>
</dbReference>
<name>A0A8F2IWB3_9CAUD</name>
<gene>
    <name evidence="1" type="primary">73</name>
    <name evidence="1" type="ORF">SEA_KIMJONGPHILL_73</name>
</gene>
<sequence length="128" mass="14380">MTNIMPVLQMLGLPATSGTAEVIEAIRAIQRQVDTQTRRGNAMEEAWKTEHARVKRAEDPDNWRAVWTGDDSTADVETTAMVHGNLISLDQGPGQFLLYFRPCCQNLRCECIQRRSPGGYCVCHDNDE</sequence>
<proteinExistence type="predicted"/>
<dbReference type="KEGG" id="vg:77931545"/>
<dbReference type="EMBL" id="MW822144">
    <property type="protein sequence ID" value="QWT29854.1"/>
    <property type="molecule type" value="Genomic_DNA"/>
</dbReference>
<evidence type="ECO:0000313" key="1">
    <source>
        <dbReference type="EMBL" id="QWT29854.1"/>
    </source>
</evidence>
<protein>
    <submittedName>
        <fullName evidence="1">Uncharacterized protein</fullName>
    </submittedName>
</protein>
<dbReference type="RefSeq" id="YP_010655679.1">
    <property type="nucleotide sequence ID" value="NC_070830.1"/>
</dbReference>
<organism evidence="1 2">
    <name type="scientific">Streptomyces phage KimJongPhill</name>
    <dbReference type="NCBI Taxonomy" id="2848886"/>
    <lineage>
        <taxon>Viruses</taxon>
        <taxon>Duplodnaviria</taxon>
        <taxon>Heunggongvirae</taxon>
        <taxon>Uroviricota</taxon>
        <taxon>Caudoviricetes</taxon>
        <taxon>Zukovirus</taxon>
        <taxon>Zukovirus phill</taxon>
    </lineage>
</organism>
<accession>A0A8F2IWB3</accession>
<reference evidence="1" key="1">
    <citation type="submission" date="2021-03" db="EMBL/GenBank/DDBJ databases">
        <authorList>
            <person name="Alqahtani R."/>
            <person name="Behailu E."/>
            <person name="Cappabianca D.W."/>
            <person name="Csanadi-Schwartz K.M."/>
            <person name="Dalal A.S."/>
            <person name="Fahim M.S."/>
            <person name="Franklin J.M."/>
            <person name="Gluckman M.H."/>
            <person name="Levine C.J."/>
            <person name="Martin N."/>
            <person name="Milza N."/>
            <person name="Najmabadi R."/>
            <person name="Newman A.M."/>
            <person name="Pajunar M."/>
            <person name="Qalawee I."/>
            <person name="Rizvi A."/>
            <person name="Samuel A."/>
            <person name="Smith A."/>
            <person name="Swann F.E."/>
            <person name="Sweeney P."/>
            <person name="Torres N.R."/>
            <person name="Ventrone L."/>
            <person name="Ventura L."/>
            <person name="Wroe M."/>
            <person name="Acquaye N.A."/>
            <person name="Agnes T.J."/>
            <person name="Ahmed A."/>
            <person name="Ahmed S."/>
            <person name="Amodu B.A."/>
            <person name="Arefeayne N.F."/>
            <person name="Asamoah-Frimpong E.A."/>
            <person name="Attaran A."/>
            <person name="Barragan J.M."/>
            <person name="Baumgarten L.N."/>
            <person name="Berhane B."/>
            <person name="Beyene A."/>
            <person name="Bhattarai B."/>
            <person name="Biondokin D.V."/>
            <person name="Boone B.K."/>
            <person name="Burney S.Z."/>
            <person name="Cayanan J.-R.T."/>
            <person name="Cesta G."/>
            <person name="Chang J."/>
            <person name="Chavez J."/>
            <person name="Chorbajian C."/>
            <person name="Christian S."/>
            <person name="Corns J.R."/>
            <person name="Corns N.R."/>
            <person name="Cowan J.T."/>
            <person name="Coyne C."/>
            <person name="Dadzie B."/>
            <person name="Datu D.-L.V."/>
            <person name="Deng B.C."/>
            <person name="Der L."/>
            <person name="Dickerson K."/>
            <person name="Dozier E."/>
            <person name="Egbunine A.O."/>
            <person name="Farooq M."/>
            <person name="Fonge A.E."/>
            <person name="Ghomsi-Nono M.P."/>
            <person name="Giampietro H."/>
            <person name="Gunnison R.P."/>
            <person name="Han S.H."/>
            <person name="Hennigan A.J."/>
            <person name="Hong A.N."/>
            <person name="Ijomor E.C."/>
            <person name="Jalali A."/>
            <person name="Jamil T.Z."/>
            <person name="Jenkins C.R."/>
            <person name="Joseph M.A."/>
            <person name="Jowanowitch O.J."/>
            <person name="Kang D."/>
            <person name="Khan A."/>
            <person name="Khan Z.K."/>
            <person name="Kiewe T."/>
            <person name="Kjerulf A.B."/>
            <person name="Kolosey V."/>
            <person name="Kurup M."/>
            <person name="Lee V.H."/>
            <person name="Llontop-Maldonado V."/>
            <person name="Long P."/>
            <person name="Lu N."/>
            <person name="Majekodunmi A."/>
            <person name="Malik H.W."/>
            <person name="Marcellino S.C."/>
            <person name="Martinez L.A."/>
            <person name="Meher F.N."/>
            <person name="Michelin M.A."/>
            <person name="Mitchell K.G."/>
            <person name="Mullens W.J."/>
            <person name="Nwakama C."/>
            <person name="Nwosu F.T."/>
            <person name="Oboh E.C."/>
            <person name="Odujinrin O."/>
            <person name="Ogunsan O."/>
            <person name="O'Neill K."/>
            <person name="Oxlaj J.A."/>
            <person name="Patel A.K."/>
            <person name="Patel B.R."/>
            <person name="Pham Q."/>
            <person name="Porter J."/>
            <person name="Portes J."/>
            <person name="Prokopenko A."/>
            <person name="Quraishi M."/>
            <person name="Qureshi M.-A."/>
            <person name="Rivera A."/>
            <person name="Rubalsky V."/>
            <person name="Saikali Y."/>
            <person name="Saqaf K."/>
            <person name="Saroya S.R."/>
            <person name="Seas A."/>
            <person name="Shadrick R.E."/>
            <person name="Sharda N."/>
            <person name="Sigindere M.T."/>
            <person name="Simbi V.G."/>
            <person name="Thuzar C."/>
            <person name="Tran K."/>
            <person name="Tran V.D."/>
            <person name="Trang W."/>
            <person name="Vaishnav N."/>
            <person name="Vuong K."/>
            <person name="Walker C."/>
            <person name="Wallace S.A."/>
            <person name="Warfield J.C."/>
            <person name="Wikina T."/>
            <person name="Wobbeking F.T."/>
            <person name="Worrent L.D."/>
            <person name="Yan T."/>
            <person name="Zehra A."/>
            <person name="Avazpour P."/>
            <person name="Kim F.M."/>
            <person name="Mason K."/>
            <person name="Nguyen D.A."/>
            <person name="Pettit S.M."/>
            <person name="Zhou O.J."/>
            <person name="Brissett D.L."/>
            <person name="Gualtieri C."/>
            <person name="Hufford T.M."/>
            <person name="Ko J.M."/>
            <person name="Novak J.K."/>
            <person name="Smith Z.M."/>
            <person name="Mayer-Bacon C."/>
            <person name="Erill I."/>
            <person name="Caruso S.M."/>
            <person name="Garlena R.A."/>
            <person name="Russell D.A."/>
            <person name="Pope W.H."/>
            <person name="Jacobs-Sera D."/>
            <person name="Hatfull G.F."/>
        </authorList>
    </citation>
    <scope>NUCLEOTIDE SEQUENCE</scope>
</reference>
<keyword evidence="2" id="KW-1185">Reference proteome</keyword>
<evidence type="ECO:0000313" key="2">
    <source>
        <dbReference type="Proteomes" id="UP000683386"/>
    </source>
</evidence>
<dbReference type="GeneID" id="77931545"/>